<evidence type="ECO:0000256" key="3">
    <source>
        <dbReference type="ARBA" id="ARBA00022801"/>
    </source>
</evidence>
<evidence type="ECO:0000256" key="1">
    <source>
        <dbReference type="ARBA" id="ARBA00010088"/>
    </source>
</evidence>
<keyword evidence="8" id="KW-1185">Reference proteome</keyword>
<dbReference type="PANTHER" id="PTHR43248">
    <property type="entry name" value="2-SUCCINYL-6-HYDROXY-2,4-CYCLOHEXADIENE-1-CARBOXYLATE SYNTHASE"/>
    <property type="match status" value="1"/>
</dbReference>
<comment type="similarity">
    <text evidence="1">Belongs to the peptidase S33 family.</text>
</comment>
<dbReference type="EMBL" id="VUOB01000064">
    <property type="protein sequence ID" value="KAA2253903.1"/>
    <property type="molecule type" value="Genomic_DNA"/>
</dbReference>
<feature type="chain" id="PRO_5022700066" evidence="4">
    <location>
        <begin position="27"/>
        <end position="549"/>
    </location>
</feature>
<evidence type="ECO:0000313" key="7">
    <source>
        <dbReference type="EMBL" id="KAA2253903.1"/>
    </source>
</evidence>
<dbReference type="AlphaFoldDB" id="A0A5B2WPL7"/>
<dbReference type="InterPro" id="IPR013595">
    <property type="entry name" value="Pept_S33_TAP-like_C"/>
</dbReference>
<dbReference type="OrthoDB" id="4273853at2"/>
<evidence type="ECO:0000259" key="6">
    <source>
        <dbReference type="Pfam" id="PF08386"/>
    </source>
</evidence>
<keyword evidence="2 4" id="KW-0732">Signal</keyword>
<feature type="domain" description="AB hydrolase-1" evidence="5">
    <location>
        <begin position="136"/>
        <end position="276"/>
    </location>
</feature>
<dbReference type="InterPro" id="IPR000073">
    <property type="entry name" value="AB_hydrolase_1"/>
</dbReference>
<reference evidence="7 8" key="1">
    <citation type="submission" date="2019-09" db="EMBL/GenBank/DDBJ databases">
        <title>Goodfellowia gen. nov., a new genus of the Pseudonocardineae related to Actinoalloteichus, containing Goodfellowia coeruleoviolacea gen. nov., comb. nov. gen. nov., comb. nov.</title>
        <authorList>
            <person name="Labeda D."/>
        </authorList>
    </citation>
    <scope>NUCLEOTIDE SEQUENCE [LARGE SCALE GENOMIC DNA]</scope>
    <source>
        <strain evidence="7 8">AN110305</strain>
    </source>
</reference>
<dbReference type="RefSeq" id="WP_149853597.1">
    <property type="nucleotide sequence ID" value="NZ_VUOB01000064.1"/>
</dbReference>
<dbReference type="SUPFAM" id="SSF53474">
    <property type="entry name" value="alpha/beta-Hydrolases"/>
    <property type="match status" value="1"/>
</dbReference>
<organism evidence="7 8">
    <name type="scientific">Solihabitans fulvus</name>
    <dbReference type="NCBI Taxonomy" id="1892852"/>
    <lineage>
        <taxon>Bacteria</taxon>
        <taxon>Bacillati</taxon>
        <taxon>Actinomycetota</taxon>
        <taxon>Actinomycetes</taxon>
        <taxon>Pseudonocardiales</taxon>
        <taxon>Pseudonocardiaceae</taxon>
        <taxon>Solihabitans</taxon>
    </lineage>
</organism>
<protein>
    <submittedName>
        <fullName evidence="7">Alpha/beta hydrolase</fullName>
    </submittedName>
</protein>
<keyword evidence="3 7" id="KW-0378">Hydrolase</keyword>
<accession>A0A5B2WPL7</accession>
<evidence type="ECO:0000313" key="8">
    <source>
        <dbReference type="Proteomes" id="UP000323454"/>
    </source>
</evidence>
<sequence>MRTTRFALTALTVIGTLLAGGYSATAAAPTDTDQALATPARYLNQTIDWQPCLDPNHIPPGLPPGSERLQCGSYTTPRDWHHPEHGPDLTIAVSRLRPVNGQPKGTVLTNPGGPGAAGRTLPLVFLASNRTKLLDSMEIVGIDVRGTGSSSAGSCGDDNWVGQVDPRDRSDGNLDLLLSTAQLQAKFCQVKSSDLGRYITTEQTVRDLDLLRHLLGRDKVNWIGYSGGTWLGAYYATYFPNRVDKFVLDSNADFTGTWHDVFARFGLGFERRFREDYLPWVATYDSVFHLGVTGEQVRRQYESLRAALTARPVALPDGNRFTAPLLDFLFVRAMYSKSSFSAATKAFNTLIQVVAAPTDAGRQALVPVARQLAKNDDAENATFHAIMCNDMQTPLDPQGVLDESGRQGRQYPLVGYFVLIAPCTYWHRPDVQLRTPTGRGVPPVLMVQSQHDPATPYEGALRAHQRFAGSRMLTVTNEGDHGQYAFTNPCVNDTVEAFVVDGRVPTADLSCAGVGLPVPTAEAALVAAQPGNPIEQAERFSELAGPLPR</sequence>
<reference evidence="7 8" key="2">
    <citation type="submission" date="2019-09" db="EMBL/GenBank/DDBJ databases">
        <authorList>
            <person name="Jin C."/>
        </authorList>
    </citation>
    <scope>NUCLEOTIDE SEQUENCE [LARGE SCALE GENOMIC DNA]</scope>
    <source>
        <strain evidence="7 8">AN110305</strain>
    </source>
</reference>
<evidence type="ECO:0000256" key="4">
    <source>
        <dbReference type="SAM" id="SignalP"/>
    </source>
</evidence>
<dbReference type="Pfam" id="PF00561">
    <property type="entry name" value="Abhydrolase_1"/>
    <property type="match status" value="1"/>
</dbReference>
<evidence type="ECO:0000259" key="5">
    <source>
        <dbReference type="Pfam" id="PF00561"/>
    </source>
</evidence>
<dbReference type="GO" id="GO:0016787">
    <property type="term" value="F:hydrolase activity"/>
    <property type="evidence" value="ECO:0007669"/>
    <property type="project" value="UniProtKB-KW"/>
</dbReference>
<gene>
    <name evidence="7" type="ORF">F0L68_32045</name>
</gene>
<dbReference type="InterPro" id="IPR051601">
    <property type="entry name" value="Serine_prot/Carboxylest_S33"/>
</dbReference>
<feature type="domain" description="Peptidase S33 tripeptidyl aminopeptidase-like C-terminal" evidence="6">
    <location>
        <begin position="414"/>
        <end position="511"/>
    </location>
</feature>
<proteinExistence type="inferred from homology"/>
<dbReference type="Proteomes" id="UP000323454">
    <property type="component" value="Unassembled WGS sequence"/>
</dbReference>
<feature type="signal peptide" evidence="4">
    <location>
        <begin position="1"/>
        <end position="26"/>
    </location>
</feature>
<dbReference type="Pfam" id="PF08386">
    <property type="entry name" value="Abhydrolase_4"/>
    <property type="match status" value="1"/>
</dbReference>
<name>A0A5B2WPL7_9PSEU</name>
<dbReference type="Gene3D" id="3.40.50.1820">
    <property type="entry name" value="alpha/beta hydrolase"/>
    <property type="match status" value="1"/>
</dbReference>
<dbReference type="InterPro" id="IPR029058">
    <property type="entry name" value="AB_hydrolase_fold"/>
</dbReference>
<dbReference type="PANTHER" id="PTHR43248:SF29">
    <property type="entry name" value="TRIPEPTIDYL AMINOPEPTIDASE"/>
    <property type="match status" value="1"/>
</dbReference>
<evidence type="ECO:0000256" key="2">
    <source>
        <dbReference type="ARBA" id="ARBA00022729"/>
    </source>
</evidence>
<comment type="caution">
    <text evidence="7">The sequence shown here is derived from an EMBL/GenBank/DDBJ whole genome shotgun (WGS) entry which is preliminary data.</text>
</comment>